<accession>A0A9P0MA04</accession>
<dbReference type="AlphaFoldDB" id="A0A9P0MA04"/>
<reference evidence="1" key="1">
    <citation type="submission" date="2022-03" db="EMBL/GenBank/DDBJ databases">
        <authorList>
            <person name="Sayadi A."/>
        </authorList>
    </citation>
    <scope>NUCLEOTIDE SEQUENCE</scope>
</reference>
<evidence type="ECO:0000313" key="1">
    <source>
        <dbReference type="EMBL" id="CAH2010208.1"/>
    </source>
</evidence>
<name>A0A9P0MA04_ACAOB</name>
<proteinExistence type="predicted"/>
<dbReference type="OrthoDB" id="10264655at2759"/>
<dbReference type="EMBL" id="CAKOFQ010007950">
    <property type="protein sequence ID" value="CAH2010208.1"/>
    <property type="molecule type" value="Genomic_DNA"/>
</dbReference>
<gene>
    <name evidence="1" type="ORF">ACAOBT_LOCUS31381</name>
</gene>
<dbReference type="Proteomes" id="UP001152888">
    <property type="component" value="Unassembled WGS sequence"/>
</dbReference>
<organism evidence="1 2">
    <name type="scientific">Acanthoscelides obtectus</name>
    <name type="common">Bean weevil</name>
    <name type="synonym">Bruchus obtectus</name>
    <dbReference type="NCBI Taxonomy" id="200917"/>
    <lineage>
        <taxon>Eukaryota</taxon>
        <taxon>Metazoa</taxon>
        <taxon>Ecdysozoa</taxon>
        <taxon>Arthropoda</taxon>
        <taxon>Hexapoda</taxon>
        <taxon>Insecta</taxon>
        <taxon>Pterygota</taxon>
        <taxon>Neoptera</taxon>
        <taxon>Endopterygota</taxon>
        <taxon>Coleoptera</taxon>
        <taxon>Polyphaga</taxon>
        <taxon>Cucujiformia</taxon>
        <taxon>Chrysomeloidea</taxon>
        <taxon>Chrysomelidae</taxon>
        <taxon>Bruchinae</taxon>
        <taxon>Bruchini</taxon>
        <taxon>Acanthoscelides</taxon>
    </lineage>
</organism>
<protein>
    <submittedName>
        <fullName evidence="1">Uncharacterized protein</fullName>
    </submittedName>
</protein>
<comment type="caution">
    <text evidence="1">The sequence shown here is derived from an EMBL/GenBank/DDBJ whole genome shotgun (WGS) entry which is preliminary data.</text>
</comment>
<keyword evidence="2" id="KW-1185">Reference proteome</keyword>
<sequence>MTRRKLHYQQYPEIAARVSPEERGEDTERTIFNPQDCISLSLEYVRIHTEKCILKLGCIGPAALQEGETAGMTTADDLLGHLWQHN</sequence>
<evidence type="ECO:0000313" key="2">
    <source>
        <dbReference type="Proteomes" id="UP001152888"/>
    </source>
</evidence>